<evidence type="ECO:0000313" key="2">
    <source>
        <dbReference type="Proteomes" id="UP000799438"/>
    </source>
</evidence>
<keyword evidence="2" id="KW-1185">Reference proteome</keyword>
<dbReference type="OrthoDB" id="418495at2759"/>
<organism evidence="1 2">
    <name type="scientific">Aplosporella prunicola CBS 121167</name>
    <dbReference type="NCBI Taxonomy" id="1176127"/>
    <lineage>
        <taxon>Eukaryota</taxon>
        <taxon>Fungi</taxon>
        <taxon>Dikarya</taxon>
        <taxon>Ascomycota</taxon>
        <taxon>Pezizomycotina</taxon>
        <taxon>Dothideomycetes</taxon>
        <taxon>Dothideomycetes incertae sedis</taxon>
        <taxon>Botryosphaeriales</taxon>
        <taxon>Aplosporellaceae</taxon>
        <taxon>Aplosporella</taxon>
    </lineage>
</organism>
<evidence type="ECO:0000313" key="1">
    <source>
        <dbReference type="EMBL" id="KAF2145152.1"/>
    </source>
</evidence>
<dbReference type="GeneID" id="54299343"/>
<name>A0A6A6BM14_9PEZI</name>
<proteinExistence type="predicted"/>
<reference evidence="1" key="1">
    <citation type="journal article" date="2020" name="Stud. Mycol.">
        <title>101 Dothideomycetes genomes: a test case for predicting lifestyles and emergence of pathogens.</title>
        <authorList>
            <person name="Haridas S."/>
            <person name="Albert R."/>
            <person name="Binder M."/>
            <person name="Bloem J."/>
            <person name="Labutti K."/>
            <person name="Salamov A."/>
            <person name="Andreopoulos B."/>
            <person name="Baker S."/>
            <person name="Barry K."/>
            <person name="Bills G."/>
            <person name="Bluhm B."/>
            <person name="Cannon C."/>
            <person name="Castanera R."/>
            <person name="Culley D."/>
            <person name="Daum C."/>
            <person name="Ezra D."/>
            <person name="Gonzalez J."/>
            <person name="Henrissat B."/>
            <person name="Kuo A."/>
            <person name="Liang C."/>
            <person name="Lipzen A."/>
            <person name="Lutzoni F."/>
            <person name="Magnuson J."/>
            <person name="Mondo S."/>
            <person name="Nolan M."/>
            <person name="Ohm R."/>
            <person name="Pangilinan J."/>
            <person name="Park H.-J."/>
            <person name="Ramirez L."/>
            <person name="Alfaro M."/>
            <person name="Sun H."/>
            <person name="Tritt A."/>
            <person name="Yoshinaga Y."/>
            <person name="Zwiers L.-H."/>
            <person name="Turgeon B."/>
            <person name="Goodwin S."/>
            <person name="Spatafora J."/>
            <person name="Crous P."/>
            <person name="Grigoriev I."/>
        </authorList>
    </citation>
    <scope>NUCLEOTIDE SEQUENCE</scope>
    <source>
        <strain evidence="1">CBS 121167</strain>
    </source>
</reference>
<protein>
    <submittedName>
        <fullName evidence="1">Uncharacterized protein</fullName>
    </submittedName>
</protein>
<dbReference type="EMBL" id="ML995478">
    <property type="protein sequence ID" value="KAF2145152.1"/>
    <property type="molecule type" value="Genomic_DNA"/>
</dbReference>
<dbReference type="Proteomes" id="UP000799438">
    <property type="component" value="Unassembled WGS sequence"/>
</dbReference>
<dbReference type="AlphaFoldDB" id="A0A6A6BM14"/>
<gene>
    <name evidence="1" type="ORF">K452DRAFT_295692</name>
</gene>
<accession>A0A6A6BM14</accession>
<sequence>MTPRTNSLTARAMINSIFDTCNRTIGPVSPPSRPRSDDNDNMSKRFLRIAQECILQEVKLLKQRVNAVHNTVGTSADSLEETVAMWPALPDADSLVAAMKQALHFSRSMANIFIAKKHVGGNSDFQGKKGELP</sequence>
<dbReference type="RefSeq" id="XP_033400864.1">
    <property type="nucleotide sequence ID" value="XM_033541846.1"/>
</dbReference>